<protein>
    <submittedName>
        <fullName evidence="1">Uncharacterized protein</fullName>
    </submittedName>
</protein>
<accession>A0ACC2EYX5</accession>
<dbReference type="Proteomes" id="UP001162992">
    <property type="component" value="Chromosome 1"/>
</dbReference>
<organism evidence="1 2">
    <name type="scientific">Diphasiastrum complanatum</name>
    <name type="common">Issler's clubmoss</name>
    <name type="synonym">Lycopodium complanatum</name>
    <dbReference type="NCBI Taxonomy" id="34168"/>
    <lineage>
        <taxon>Eukaryota</taxon>
        <taxon>Viridiplantae</taxon>
        <taxon>Streptophyta</taxon>
        <taxon>Embryophyta</taxon>
        <taxon>Tracheophyta</taxon>
        <taxon>Lycopodiopsida</taxon>
        <taxon>Lycopodiales</taxon>
        <taxon>Lycopodiaceae</taxon>
        <taxon>Lycopodioideae</taxon>
        <taxon>Diphasiastrum</taxon>
    </lineage>
</organism>
<gene>
    <name evidence="1" type="ORF">O6H91_01G174000</name>
</gene>
<evidence type="ECO:0000313" key="1">
    <source>
        <dbReference type="EMBL" id="KAJ7571706.1"/>
    </source>
</evidence>
<dbReference type="EMBL" id="CM055092">
    <property type="protein sequence ID" value="KAJ7571706.1"/>
    <property type="molecule type" value="Genomic_DNA"/>
</dbReference>
<keyword evidence="2" id="KW-1185">Reference proteome</keyword>
<comment type="caution">
    <text evidence="1">The sequence shown here is derived from an EMBL/GenBank/DDBJ whole genome shotgun (WGS) entry which is preliminary data.</text>
</comment>
<reference evidence="2" key="1">
    <citation type="journal article" date="2024" name="Proc. Natl. Acad. Sci. U.S.A.">
        <title>Extraordinary preservation of gene collinearity over three hundred million years revealed in homosporous lycophytes.</title>
        <authorList>
            <person name="Li C."/>
            <person name="Wickell D."/>
            <person name="Kuo L.Y."/>
            <person name="Chen X."/>
            <person name="Nie B."/>
            <person name="Liao X."/>
            <person name="Peng D."/>
            <person name="Ji J."/>
            <person name="Jenkins J."/>
            <person name="Williams M."/>
            <person name="Shu S."/>
            <person name="Plott C."/>
            <person name="Barry K."/>
            <person name="Rajasekar S."/>
            <person name="Grimwood J."/>
            <person name="Han X."/>
            <person name="Sun S."/>
            <person name="Hou Z."/>
            <person name="He W."/>
            <person name="Dai G."/>
            <person name="Sun C."/>
            <person name="Schmutz J."/>
            <person name="Leebens-Mack J.H."/>
            <person name="Li F.W."/>
            <person name="Wang L."/>
        </authorList>
    </citation>
    <scope>NUCLEOTIDE SEQUENCE [LARGE SCALE GENOMIC DNA]</scope>
    <source>
        <strain evidence="2">cv. PW_Plant_1</strain>
    </source>
</reference>
<evidence type="ECO:0000313" key="2">
    <source>
        <dbReference type="Proteomes" id="UP001162992"/>
    </source>
</evidence>
<name>A0ACC2EYX5_DIPCM</name>
<proteinExistence type="predicted"/>
<sequence>MRWMFLLEMLYLICTAVVEAWRGDIFNRMQEKDLVTLNAMIGAFVQQGLGAEGPQLFKQMQFKNLKPDEITIVNVLHACFSLAEGKLVHAYIVECGFEGNVIVGNAL</sequence>